<name>A0A0C3GI98_PILCF</name>
<evidence type="ECO:0000313" key="1">
    <source>
        <dbReference type="EMBL" id="KIM90356.1"/>
    </source>
</evidence>
<organism evidence="1 2">
    <name type="scientific">Piloderma croceum (strain F 1598)</name>
    <dbReference type="NCBI Taxonomy" id="765440"/>
    <lineage>
        <taxon>Eukaryota</taxon>
        <taxon>Fungi</taxon>
        <taxon>Dikarya</taxon>
        <taxon>Basidiomycota</taxon>
        <taxon>Agaricomycotina</taxon>
        <taxon>Agaricomycetes</taxon>
        <taxon>Agaricomycetidae</taxon>
        <taxon>Atheliales</taxon>
        <taxon>Atheliaceae</taxon>
        <taxon>Piloderma</taxon>
    </lineage>
</organism>
<sequence>MLQRERTCSPSTRPTCISSISCHSFTNFLFFLSRFNLSLMGTGQGETGNANGNRNKLCVCVSSTCPALSIEYGFAPSEP</sequence>
<accession>A0A0C3GI98</accession>
<dbReference type="Proteomes" id="UP000054166">
    <property type="component" value="Unassembled WGS sequence"/>
</dbReference>
<dbReference type="AlphaFoldDB" id="A0A0C3GI98"/>
<dbReference type="InParanoid" id="A0A0C3GI98"/>
<keyword evidence="2" id="KW-1185">Reference proteome</keyword>
<dbReference type="EMBL" id="KN832973">
    <property type="protein sequence ID" value="KIM90356.1"/>
    <property type="molecule type" value="Genomic_DNA"/>
</dbReference>
<reference evidence="2" key="2">
    <citation type="submission" date="2015-01" db="EMBL/GenBank/DDBJ databases">
        <title>Evolutionary Origins and Diversification of the Mycorrhizal Mutualists.</title>
        <authorList>
            <consortium name="DOE Joint Genome Institute"/>
            <consortium name="Mycorrhizal Genomics Consortium"/>
            <person name="Kohler A."/>
            <person name="Kuo A."/>
            <person name="Nagy L.G."/>
            <person name="Floudas D."/>
            <person name="Copeland A."/>
            <person name="Barry K.W."/>
            <person name="Cichocki N."/>
            <person name="Veneault-Fourrey C."/>
            <person name="LaButti K."/>
            <person name="Lindquist E.A."/>
            <person name="Lipzen A."/>
            <person name="Lundell T."/>
            <person name="Morin E."/>
            <person name="Murat C."/>
            <person name="Riley R."/>
            <person name="Ohm R."/>
            <person name="Sun H."/>
            <person name="Tunlid A."/>
            <person name="Henrissat B."/>
            <person name="Grigoriev I.V."/>
            <person name="Hibbett D.S."/>
            <person name="Martin F."/>
        </authorList>
    </citation>
    <scope>NUCLEOTIDE SEQUENCE [LARGE SCALE GENOMIC DNA]</scope>
    <source>
        <strain evidence="2">F 1598</strain>
    </source>
</reference>
<proteinExistence type="predicted"/>
<protein>
    <submittedName>
        <fullName evidence="1">Uncharacterized protein</fullName>
    </submittedName>
</protein>
<gene>
    <name evidence="1" type="ORF">PILCRDRAFT_812094</name>
</gene>
<reference evidence="1 2" key="1">
    <citation type="submission" date="2014-04" db="EMBL/GenBank/DDBJ databases">
        <authorList>
            <consortium name="DOE Joint Genome Institute"/>
            <person name="Kuo A."/>
            <person name="Tarkka M."/>
            <person name="Buscot F."/>
            <person name="Kohler A."/>
            <person name="Nagy L.G."/>
            <person name="Floudas D."/>
            <person name="Copeland A."/>
            <person name="Barry K.W."/>
            <person name="Cichocki N."/>
            <person name="Veneault-Fourrey C."/>
            <person name="LaButti K."/>
            <person name="Lindquist E.A."/>
            <person name="Lipzen A."/>
            <person name="Lundell T."/>
            <person name="Morin E."/>
            <person name="Murat C."/>
            <person name="Sun H."/>
            <person name="Tunlid A."/>
            <person name="Henrissat B."/>
            <person name="Grigoriev I.V."/>
            <person name="Hibbett D.S."/>
            <person name="Martin F."/>
            <person name="Nordberg H.P."/>
            <person name="Cantor M.N."/>
            <person name="Hua S.X."/>
        </authorList>
    </citation>
    <scope>NUCLEOTIDE SEQUENCE [LARGE SCALE GENOMIC DNA]</scope>
    <source>
        <strain evidence="1 2">F 1598</strain>
    </source>
</reference>
<dbReference type="HOGENOM" id="CLU_2606836_0_0_1"/>
<evidence type="ECO:0000313" key="2">
    <source>
        <dbReference type="Proteomes" id="UP000054166"/>
    </source>
</evidence>